<evidence type="ECO:0000313" key="3">
    <source>
        <dbReference type="Proteomes" id="UP000256873"/>
    </source>
</evidence>
<dbReference type="Pfam" id="PF12323">
    <property type="entry name" value="HTH_OrfB_IS605"/>
    <property type="match status" value="1"/>
</dbReference>
<sequence>MYPTDQQKRLLSQLFGCVLVVWNNTLAYCQELYQQGEKMEKWADRELEYVERSGKIGGKIRTMDRLMTGEYRRLSQKTAVWVATLWGCLCPGLAIAGVPNGTWLSQPQIRFHSSTNTLGQVMKDIQSQNYKVVFLDFRGVSDEVQRRVTWEAREYKLMPVVWVQSPQYRSLTVAELIHEARHGDGIQVDDHFFAHYSEEEFQSLDFQYQKPIFCSIQPFQANLVKRGRCNQLDVQCYATQNFQNCIVLAQRLGAVVSLSERDTFRYREQLGSRPFNVFLWPYNYLPPTTKNLFHAVITFLGEHYGVGKVTAKIIQPRPF</sequence>
<evidence type="ECO:0000259" key="1">
    <source>
        <dbReference type="Pfam" id="PF12323"/>
    </source>
</evidence>
<protein>
    <recommendedName>
        <fullName evidence="1">Transposase putative helix-turn-helix domain-containing protein</fullName>
    </recommendedName>
</protein>
<gene>
    <name evidence="2" type="ORF">DWQ54_11655</name>
</gene>
<comment type="caution">
    <text evidence="2">The sequence shown here is derived from an EMBL/GenBank/DDBJ whole genome shotgun (WGS) entry which is preliminary data.</text>
</comment>
<accession>A0A3E0L978</accession>
<feature type="domain" description="Transposase putative helix-turn-helix" evidence="1">
    <location>
        <begin position="2"/>
        <end position="38"/>
    </location>
</feature>
<dbReference type="InterPro" id="IPR021027">
    <property type="entry name" value="Transposase_put_HTH"/>
</dbReference>
<name>A0A3E0L978_9CHRO</name>
<reference evidence="2 3" key="1">
    <citation type="submission" date="2017-10" db="EMBL/GenBank/DDBJ databases">
        <title>A large-scale comparative metagenomic study reveals the eutrophication-driven functional interactions in six Microcystis-epibionts communities.</title>
        <authorList>
            <person name="Li Q."/>
            <person name="Lin F."/>
        </authorList>
    </citation>
    <scope>NUCLEOTIDE SEQUENCE [LARGE SCALE GENOMIC DNA]</scope>
    <source>
        <strain evidence="2">TF09</strain>
    </source>
</reference>
<evidence type="ECO:0000313" key="2">
    <source>
        <dbReference type="EMBL" id="REJ43463.1"/>
    </source>
</evidence>
<dbReference type="Proteomes" id="UP000256873">
    <property type="component" value="Unassembled WGS sequence"/>
</dbReference>
<dbReference type="EMBL" id="QQWC01000002">
    <property type="protein sequence ID" value="REJ43463.1"/>
    <property type="molecule type" value="Genomic_DNA"/>
</dbReference>
<proteinExistence type="predicted"/>
<dbReference type="AlphaFoldDB" id="A0A3E0L978"/>
<organism evidence="2 3">
    <name type="scientific">Microcystis flos-aquae TF09</name>
    <dbReference type="NCBI Taxonomy" id="2060473"/>
    <lineage>
        <taxon>Bacteria</taxon>
        <taxon>Bacillati</taxon>
        <taxon>Cyanobacteriota</taxon>
        <taxon>Cyanophyceae</taxon>
        <taxon>Oscillatoriophycideae</taxon>
        <taxon>Chroococcales</taxon>
        <taxon>Microcystaceae</taxon>
        <taxon>Microcystis</taxon>
    </lineage>
</organism>